<feature type="domain" description="Heparan-alpha-glucosaminide N-acetyltransferase catalytic" evidence="2">
    <location>
        <begin position="28"/>
        <end position="249"/>
    </location>
</feature>
<protein>
    <submittedName>
        <fullName evidence="3">Putative membrane protein</fullName>
    </submittedName>
</protein>
<feature type="transmembrane region" description="Helical" evidence="1">
    <location>
        <begin position="242"/>
        <end position="263"/>
    </location>
</feature>
<gene>
    <name evidence="3" type="ORF">EV666_104148</name>
</gene>
<reference evidence="3 4" key="1">
    <citation type="submission" date="2019-03" db="EMBL/GenBank/DDBJ databases">
        <title>Genomic Encyclopedia of Type Strains, Phase IV (KMG-IV): sequencing the most valuable type-strain genomes for metagenomic binning, comparative biology and taxonomic classification.</title>
        <authorList>
            <person name="Goeker M."/>
        </authorList>
    </citation>
    <scope>NUCLEOTIDE SEQUENCE [LARGE SCALE GENOMIC DNA]</scope>
    <source>
        <strain evidence="3 4">DSM 22958</strain>
    </source>
</reference>
<dbReference type="RefSeq" id="WP_132005036.1">
    <property type="nucleotide sequence ID" value="NZ_JBHUNN010000002.1"/>
</dbReference>
<feature type="transmembrane region" description="Helical" evidence="1">
    <location>
        <begin position="31"/>
        <end position="50"/>
    </location>
</feature>
<feature type="transmembrane region" description="Helical" evidence="1">
    <location>
        <begin position="126"/>
        <end position="146"/>
    </location>
</feature>
<comment type="caution">
    <text evidence="3">The sequence shown here is derived from an EMBL/GenBank/DDBJ whole genome shotgun (WGS) entry which is preliminary data.</text>
</comment>
<dbReference type="Pfam" id="PF07786">
    <property type="entry name" value="HGSNAT_cat"/>
    <property type="match status" value="1"/>
</dbReference>
<keyword evidence="1" id="KW-0812">Transmembrane</keyword>
<organism evidence="3 4">
    <name type="scientific">Camelimonas lactis</name>
    <dbReference type="NCBI Taxonomy" id="659006"/>
    <lineage>
        <taxon>Bacteria</taxon>
        <taxon>Pseudomonadati</taxon>
        <taxon>Pseudomonadota</taxon>
        <taxon>Alphaproteobacteria</taxon>
        <taxon>Hyphomicrobiales</taxon>
        <taxon>Chelatococcaceae</taxon>
        <taxon>Camelimonas</taxon>
    </lineage>
</organism>
<sequence>MTLDSASRLASAALAAPTASPTLKRPARLPVIDAARGVALAAMVIYHSAWDITFFNLAPIDAVNSPFWRNFAHGIASSFLFLVGVSLVLATWNGINWMAWGKRLAMVVAGAVAVTASTWLTNPHQFIFFGILHCIAAASILALPFLRAPWPLTALVGAGVIALPFFWTSPLFSHGPLIVTGLADVVPSTADWVPIFPWFGAVLLGVAAARACLGWFPATAAGRWRDAGRIGKALTFAGRHSLIIYLTHQIVLMGLFGAIAWLAGPSQAALDMRVARTCHFACAANAGSEAFCQKYCDCLVGSLRQDGLSAPVVSGDITPAGRARLGQTIDQCSEAARPQ</sequence>
<evidence type="ECO:0000256" key="1">
    <source>
        <dbReference type="SAM" id="Phobius"/>
    </source>
</evidence>
<proteinExistence type="predicted"/>
<keyword evidence="1" id="KW-1133">Transmembrane helix</keyword>
<evidence type="ECO:0000313" key="3">
    <source>
        <dbReference type="EMBL" id="TCO14195.1"/>
    </source>
</evidence>
<dbReference type="AlphaFoldDB" id="A0A4R2GUP7"/>
<accession>A0A4R2GUP7</accession>
<dbReference type="Proteomes" id="UP000294881">
    <property type="component" value="Unassembled WGS sequence"/>
</dbReference>
<dbReference type="OrthoDB" id="9807591at2"/>
<evidence type="ECO:0000313" key="4">
    <source>
        <dbReference type="Proteomes" id="UP000294881"/>
    </source>
</evidence>
<keyword evidence="4" id="KW-1185">Reference proteome</keyword>
<feature type="transmembrane region" description="Helical" evidence="1">
    <location>
        <begin position="195"/>
        <end position="221"/>
    </location>
</feature>
<feature type="transmembrane region" description="Helical" evidence="1">
    <location>
        <begin position="153"/>
        <end position="175"/>
    </location>
</feature>
<name>A0A4R2GUP7_9HYPH</name>
<dbReference type="EMBL" id="SLWL01000004">
    <property type="protein sequence ID" value="TCO14195.1"/>
    <property type="molecule type" value="Genomic_DNA"/>
</dbReference>
<keyword evidence="1" id="KW-0472">Membrane</keyword>
<feature type="transmembrane region" description="Helical" evidence="1">
    <location>
        <begin position="104"/>
        <end position="120"/>
    </location>
</feature>
<evidence type="ECO:0000259" key="2">
    <source>
        <dbReference type="Pfam" id="PF07786"/>
    </source>
</evidence>
<feature type="transmembrane region" description="Helical" evidence="1">
    <location>
        <begin position="70"/>
        <end position="92"/>
    </location>
</feature>
<dbReference type="InterPro" id="IPR012429">
    <property type="entry name" value="HGSNAT_cat"/>
</dbReference>